<proteinExistence type="inferred from homology"/>
<dbReference type="GO" id="GO:0003689">
    <property type="term" value="F:DNA clamp loader activity"/>
    <property type="evidence" value="ECO:0007669"/>
    <property type="project" value="TreeGrafter"/>
</dbReference>
<dbReference type="GO" id="GO:0005634">
    <property type="term" value="C:nucleus"/>
    <property type="evidence" value="ECO:0007669"/>
    <property type="project" value="UniProtKB-SubCell"/>
</dbReference>
<dbReference type="Proteomes" id="UP000696485">
    <property type="component" value="Unassembled WGS sequence"/>
</dbReference>
<sequence length="827" mass="91924">MPPKGKSNAASISRRNAPARSAKTRSAANTASMYKEAQEYVELASDFSDEISDPEDRVSNDEDEDDDEVMDSFDDEDTRPQKSPKRAAPSKKKSSAAKATGRHTKASTSTPGSSAKGKDEEAADRNTGQGTSRRLSNTKDRALSDTKPEPGKRTPMRRKISETKFVLGRSSSVPTTPSASSPVIPKSQLKNRTTSLNRRAYNPLEDQWTEKYAPRDISELAINKSKTEQVREWLQLYTDPKKARETTGSGGPILVLTGPAGTGKTAVLRMLAKEMGLDIVEWINSVNENNLIRRADLPDQVDSKKSDSVDDGDDIFGNNPVMMEKKTSGKKNIILMEDLPPVSASSSLKIFQDTIFNFANTRSSTASVLVIIVSDAFSKQNTELVFSSNDNRDQVYSYRTLLPKTLLDRLDSAKTFMAKAIKAIVNEEFIGKKRYAPTPEEIQDLIQIHGGDIRAVINSLQFLCYLPLGSRERYRAAAMELEEDKYVDPELKVQQGHDSSLDLFHACGKVLYNKRDWRTFMEYDRDLVKIPPQATAQRKHRPALYFNPEKGLIEKLPVEPDLFVLMLHQNYTRHMFDIEECSTAMDYLCVSEQFSNPPTVNFAQMAQMEPYMTSLAVRGVLFAPMRQGPPVDHRRKAWWPEYINFKKTKRANDESFSEVAADFVGDEAKGLSSGHILGPGFLPKAVVREEIVPMLSKCAAMNPYMPIFQRIRPNSKSFIRNTAGVYGRKSGAAKEFGEGDEGFLEEIADQNDNDGDRTVGSQAGQVGSGVVGQAGQQRQTPSTPNSPFAPSPSSWVLQKKATPPASKLGLTQHQILEDEDPIEEFSD</sequence>
<protein>
    <submittedName>
        <fullName evidence="9">Cell cycle checkpoint protein rad17</fullName>
    </submittedName>
</protein>
<reference evidence="9" key="1">
    <citation type="journal article" date="2020" name="Fungal Divers.">
        <title>Resolving the Mortierellaceae phylogeny through synthesis of multi-gene phylogenetics and phylogenomics.</title>
        <authorList>
            <person name="Vandepol N."/>
            <person name="Liber J."/>
            <person name="Desiro A."/>
            <person name="Na H."/>
            <person name="Kennedy M."/>
            <person name="Barry K."/>
            <person name="Grigoriev I.V."/>
            <person name="Miller A.N."/>
            <person name="O'Donnell K."/>
            <person name="Stajich J.E."/>
            <person name="Bonito G."/>
        </authorList>
    </citation>
    <scope>NUCLEOTIDE SEQUENCE</scope>
    <source>
        <strain evidence="9">NVP1</strain>
    </source>
</reference>
<evidence type="ECO:0000256" key="5">
    <source>
        <dbReference type="ARBA" id="ARBA00022840"/>
    </source>
</evidence>
<dbReference type="PANTHER" id="PTHR12172:SF0">
    <property type="entry name" value="CELL CYCLE CHECKPOINT PROTEIN RAD17"/>
    <property type="match status" value="1"/>
</dbReference>
<keyword evidence="10" id="KW-1185">Reference proteome</keyword>
<dbReference type="GO" id="GO:0003682">
    <property type="term" value="F:chromatin binding"/>
    <property type="evidence" value="ECO:0007669"/>
    <property type="project" value="TreeGrafter"/>
</dbReference>
<dbReference type="GO" id="GO:0005524">
    <property type="term" value="F:ATP binding"/>
    <property type="evidence" value="ECO:0007669"/>
    <property type="project" value="UniProtKB-KW"/>
</dbReference>
<evidence type="ECO:0000256" key="2">
    <source>
        <dbReference type="ARBA" id="ARBA00006168"/>
    </source>
</evidence>
<evidence type="ECO:0000256" key="6">
    <source>
        <dbReference type="ARBA" id="ARBA00023242"/>
    </source>
</evidence>
<evidence type="ECO:0000256" key="3">
    <source>
        <dbReference type="ARBA" id="ARBA00022741"/>
    </source>
</evidence>
<comment type="subcellular location">
    <subcellularLocation>
        <location evidence="1">Nucleus</location>
    </subcellularLocation>
</comment>
<feature type="compositionally biased region" description="Basic and acidic residues" evidence="8">
    <location>
        <begin position="137"/>
        <end position="152"/>
    </location>
</feature>
<name>A0A9P5VKS0_9FUNG</name>
<dbReference type="InterPro" id="IPR004582">
    <property type="entry name" value="Checkpoint_prot_Rad17_Rad24"/>
</dbReference>
<accession>A0A9P5VKS0</accession>
<feature type="compositionally biased region" description="Polar residues" evidence="8">
    <location>
        <begin position="126"/>
        <end position="135"/>
    </location>
</feature>
<feature type="compositionally biased region" description="Acidic residues" evidence="8">
    <location>
        <begin position="817"/>
        <end position="827"/>
    </location>
</feature>
<feature type="compositionally biased region" description="Low complexity" evidence="8">
    <location>
        <begin position="170"/>
        <end position="183"/>
    </location>
</feature>
<organism evidence="9 10">
    <name type="scientific">Podila minutissima</name>
    <dbReference type="NCBI Taxonomy" id="64525"/>
    <lineage>
        <taxon>Eukaryota</taxon>
        <taxon>Fungi</taxon>
        <taxon>Fungi incertae sedis</taxon>
        <taxon>Mucoromycota</taxon>
        <taxon>Mortierellomycotina</taxon>
        <taxon>Mortierellomycetes</taxon>
        <taxon>Mortierellales</taxon>
        <taxon>Mortierellaceae</taxon>
        <taxon>Podila</taxon>
    </lineage>
</organism>
<keyword evidence="4" id="KW-0227">DNA damage</keyword>
<keyword evidence="3" id="KW-0547">Nucleotide-binding</keyword>
<feature type="compositionally biased region" description="Polar residues" evidence="8">
    <location>
        <begin position="778"/>
        <end position="796"/>
    </location>
</feature>
<dbReference type="Gene3D" id="3.40.50.300">
    <property type="entry name" value="P-loop containing nucleotide triphosphate hydrolases"/>
    <property type="match status" value="1"/>
</dbReference>
<evidence type="ECO:0000256" key="1">
    <source>
        <dbReference type="ARBA" id="ARBA00004123"/>
    </source>
</evidence>
<evidence type="ECO:0000313" key="10">
    <source>
        <dbReference type="Proteomes" id="UP000696485"/>
    </source>
</evidence>
<feature type="region of interest" description="Disordered" evidence="8">
    <location>
        <begin position="751"/>
        <end position="827"/>
    </location>
</feature>
<feature type="region of interest" description="Disordered" evidence="8">
    <location>
        <begin position="1"/>
        <end position="198"/>
    </location>
</feature>
<feature type="compositionally biased region" description="Acidic residues" evidence="8">
    <location>
        <begin position="61"/>
        <end position="77"/>
    </location>
</feature>
<dbReference type="GO" id="GO:0006281">
    <property type="term" value="P:DNA repair"/>
    <property type="evidence" value="ECO:0007669"/>
    <property type="project" value="InterPro"/>
</dbReference>
<feature type="compositionally biased region" description="Polar residues" evidence="8">
    <location>
        <begin position="188"/>
        <end position="197"/>
    </location>
</feature>
<evidence type="ECO:0000313" key="9">
    <source>
        <dbReference type="EMBL" id="KAF9329639.1"/>
    </source>
</evidence>
<keyword evidence="6" id="KW-0539">Nucleus</keyword>
<dbReference type="AlphaFoldDB" id="A0A9P5VKS0"/>
<keyword evidence="7" id="KW-0131">Cell cycle</keyword>
<comment type="similarity">
    <text evidence="2">Belongs to the rad17/RAD24 family.</text>
</comment>
<dbReference type="Pfam" id="PF03215">
    <property type="entry name" value="Rad17"/>
    <property type="match status" value="1"/>
</dbReference>
<comment type="caution">
    <text evidence="9">The sequence shown here is derived from an EMBL/GenBank/DDBJ whole genome shotgun (WGS) entry which is preliminary data.</text>
</comment>
<evidence type="ECO:0000256" key="8">
    <source>
        <dbReference type="SAM" id="MobiDB-lite"/>
    </source>
</evidence>
<evidence type="ECO:0000256" key="4">
    <source>
        <dbReference type="ARBA" id="ARBA00022763"/>
    </source>
</evidence>
<dbReference type="PANTHER" id="PTHR12172">
    <property type="entry name" value="CELL CYCLE CHECKPOINT PROTEIN RAD17"/>
    <property type="match status" value="1"/>
</dbReference>
<dbReference type="SUPFAM" id="SSF52540">
    <property type="entry name" value="P-loop containing nucleoside triphosphate hydrolases"/>
    <property type="match status" value="1"/>
</dbReference>
<dbReference type="GO" id="GO:0033314">
    <property type="term" value="P:mitotic DNA replication checkpoint signaling"/>
    <property type="evidence" value="ECO:0007669"/>
    <property type="project" value="TreeGrafter"/>
</dbReference>
<evidence type="ECO:0000256" key="7">
    <source>
        <dbReference type="ARBA" id="ARBA00023306"/>
    </source>
</evidence>
<keyword evidence="5" id="KW-0067">ATP-binding</keyword>
<gene>
    <name evidence="9" type="primary">RAD17</name>
    <name evidence="9" type="ORF">BG006_007304</name>
</gene>
<dbReference type="GO" id="GO:0000077">
    <property type="term" value="P:DNA damage checkpoint signaling"/>
    <property type="evidence" value="ECO:0007669"/>
    <property type="project" value="TreeGrafter"/>
</dbReference>
<feature type="compositionally biased region" description="Basic residues" evidence="8">
    <location>
        <begin position="82"/>
        <end position="105"/>
    </location>
</feature>
<dbReference type="EMBL" id="JAAAUY010000458">
    <property type="protein sequence ID" value="KAF9329639.1"/>
    <property type="molecule type" value="Genomic_DNA"/>
</dbReference>
<dbReference type="InterPro" id="IPR027417">
    <property type="entry name" value="P-loop_NTPase"/>
</dbReference>